<dbReference type="RefSeq" id="XP_007376804.1">
    <property type="nucleotide sequence ID" value="XM_007376742.1"/>
</dbReference>
<dbReference type="InParanoid" id="G3ASY8"/>
<feature type="compositionally biased region" description="Basic and acidic residues" evidence="1">
    <location>
        <begin position="301"/>
        <end position="310"/>
    </location>
</feature>
<dbReference type="GeneID" id="18870470"/>
<dbReference type="GO" id="GO:0051721">
    <property type="term" value="F:protein phosphatase 2A binding"/>
    <property type="evidence" value="ECO:0007669"/>
    <property type="project" value="TreeGrafter"/>
</dbReference>
<dbReference type="GO" id="GO:0035303">
    <property type="term" value="P:regulation of dephosphorylation"/>
    <property type="evidence" value="ECO:0007669"/>
    <property type="project" value="TreeGrafter"/>
</dbReference>
<feature type="compositionally biased region" description="Basic and acidic residues" evidence="1">
    <location>
        <begin position="220"/>
        <end position="229"/>
    </location>
</feature>
<dbReference type="HOGENOM" id="CLU_041824_2_0_1"/>
<dbReference type="Proteomes" id="UP000000709">
    <property type="component" value="Unassembled WGS sequence"/>
</dbReference>
<proteinExistence type="predicted"/>
<gene>
    <name evidence="2" type="ORF">SPAPADRAFT_142674</name>
</gene>
<evidence type="ECO:0000313" key="3">
    <source>
        <dbReference type="Proteomes" id="UP000000709"/>
    </source>
</evidence>
<protein>
    <recommendedName>
        <fullName evidence="4">TAP42-like protein</fullName>
    </recommendedName>
</protein>
<dbReference type="InterPro" id="IPR007304">
    <property type="entry name" value="TAP46-like"/>
</dbReference>
<dbReference type="Pfam" id="PF04177">
    <property type="entry name" value="TAP42"/>
    <property type="match status" value="1"/>
</dbReference>
<feature type="compositionally biased region" description="Pro residues" evidence="1">
    <location>
        <begin position="210"/>
        <end position="219"/>
    </location>
</feature>
<dbReference type="GO" id="GO:0005829">
    <property type="term" value="C:cytosol"/>
    <property type="evidence" value="ECO:0007669"/>
    <property type="project" value="TreeGrafter"/>
</dbReference>
<evidence type="ECO:0000313" key="2">
    <source>
        <dbReference type="EMBL" id="EGW30771.1"/>
    </source>
</evidence>
<dbReference type="FunCoup" id="G3ASY8">
    <property type="interactions" value="666"/>
</dbReference>
<organism evidence="3">
    <name type="scientific">Spathaspora passalidarum (strain NRRL Y-27907 / 11-Y1)</name>
    <dbReference type="NCBI Taxonomy" id="619300"/>
    <lineage>
        <taxon>Eukaryota</taxon>
        <taxon>Fungi</taxon>
        <taxon>Dikarya</taxon>
        <taxon>Ascomycota</taxon>
        <taxon>Saccharomycotina</taxon>
        <taxon>Pichiomycetes</taxon>
        <taxon>Debaryomycetaceae</taxon>
        <taxon>Spathaspora</taxon>
    </lineage>
</organism>
<dbReference type="PANTHER" id="PTHR10933">
    <property type="entry name" value="IMMUNOGLOBULIN-BINDING PROTEIN 1"/>
    <property type="match status" value="1"/>
</dbReference>
<dbReference type="AlphaFoldDB" id="G3ASY8"/>
<dbReference type="GO" id="GO:0009966">
    <property type="term" value="P:regulation of signal transduction"/>
    <property type="evidence" value="ECO:0007669"/>
    <property type="project" value="InterPro"/>
</dbReference>
<feature type="compositionally biased region" description="Acidic residues" evidence="1">
    <location>
        <begin position="311"/>
        <end position="321"/>
    </location>
</feature>
<dbReference type="InterPro" id="IPR038511">
    <property type="entry name" value="TAP42/TAP46-like_sf"/>
</dbReference>
<dbReference type="OMA" id="EYELCEA"/>
<dbReference type="EMBL" id="GL996504">
    <property type="protein sequence ID" value="EGW30771.1"/>
    <property type="molecule type" value="Genomic_DNA"/>
</dbReference>
<accession>G3ASY8</accession>
<evidence type="ECO:0008006" key="4">
    <source>
        <dbReference type="Google" id="ProtNLM"/>
    </source>
</evidence>
<feature type="region of interest" description="Disordered" evidence="1">
    <location>
        <begin position="206"/>
        <end position="229"/>
    </location>
</feature>
<keyword evidence="3" id="KW-1185">Reference proteome</keyword>
<sequence>MEQLTVGQRYRQAIKAYSQLTNATPVNQSSLVTLIQEFQLISNLIHQLGLFTDNEQLSELNTSYITFLNVDYYLGTLNALVMENRSTILKLSNSQLIQFLKQLSNYQILDKNQQNKLDLFKKSPDNVINNHSSISREEKISNYKAERELSSKLEVLDRYYNDDNDEIEHFDEEIVRQVFVDQLKLHALKAYSLIVSNALELKVLESKPNYVPPPPPPPAQDKREPTRENDYGFTTKLETLPTTATSISQLVSRSGKILQPFTITSERQRLKDKVFGTGQVLPSMSVEEYLDYELSHGKLMKDEVKDKPQDEDYESEEDDEAQLEKRRWDDWKDDNPKGAGNMGGNIG</sequence>
<dbReference type="PANTHER" id="PTHR10933:SF9">
    <property type="entry name" value="IMMUNOGLOBULIN-BINDING PROTEIN 1"/>
    <property type="match status" value="1"/>
</dbReference>
<feature type="compositionally biased region" description="Basic and acidic residues" evidence="1">
    <location>
        <begin position="322"/>
        <end position="336"/>
    </location>
</feature>
<dbReference type="STRING" id="619300.G3ASY8"/>
<reference evidence="2 3" key="1">
    <citation type="journal article" date="2011" name="Proc. Natl. Acad. Sci. U.S.A.">
        <title>Comparative genomics of xylose-fermenting fungi for enhanced biofuel production.</title>
        <authorList>
            <person name="Wohlbach D.J."/>
            <person name="Kuo A."/>
            <person name="Sato T.K."/>
            <person name="Potts K.M."/>
            <person name="Salamov A.A."/>
            <person name="LaButti K.M."/>
            <person name="Sun H."/>
            <person name="Clum A."/>
            <person name="Pangilinan J.L."/>
            <person name="Lindquist E.A."/>
            <person name="Lucas S."/>
            <person name="Lapidus A."/>
            <person name="Jin M."/>
            <person name="Gunawan C."/>
            <person name="Balan V."/>
            <person name="Dale B.E."/>
            <person name="Jeffries T.W."/>
            <person name="Zinkel R."/>
            <person name="Barry K.W."/>
            <person name="Grigoriev I.V."/>
            <person name="Gasch A.P."/>
        </authorList>
    </citation>
    <scope>NUCLEOTIDE SEQUENCE [LARGE SCALE GENOMIC DNA]</scope>
    <source>
        <strain evidence="3">NRRL Y-27907 / 11-Y1</strain>
    </source>
</reference>
<dbReference type="Gene3D" id="1.25.40.540">
    <property type="entry name" value="TAP42-like family"/>
    <property type="match status" value="1"/>
</dbReference>
<feature type="region of interest" description="Disordered" evidence="1">
    <location>
        <begin position="301"/>
        <end position="347"/>
    </location>
</feature>
<dbReference type="eggNOG" id="KOG2830">
    <property type="taxonomic scope" value="Eukaryota"/>
</dbReference>
<evidence type="ECO:0000256" key="1">
    <source>
        <dbReference type="SAM" id="MobiDB-lite"/>
    </source>
</evidence>
<name>G3ASY8_SPAPN</name>
<dbReference type="KEGG" id="spaa:SPAPADRAFT_142674"/>